<dbReference type="AlphaFoldDB" id="A0A9P5CL64"/>
<gene>
    <name evidence="11" type="ORF">M406DRAFT_294481</name>
</gene>
<keyword evidence="5 9" id="KW-0812">Transmembrane</keyword>
<evidence type="ECO:0000259" key="10">
    <source>
        <dbReference type="Pfam" id="PF03151"/>
    </source>
</evidence>
<comment type="function">
    <text evidence="1">Involved in the import of GDP-mannose from the cytoplasm into the Golgi lumen.</text>
</comment>
<feature type="transmembrane region" description="Helical" evidence="9">
    <location>
        <begin position="142"/>
        <end position="164"/>
    </location>
</feature>
<feature type="transmembrane region" description="Helical" evidence="9">
    <location>
        <begin position="364"/>
        <end position="382"/>
    </location>
</feature>
<evidence type="ECO:0000256" key="6">
    <source>
        <dbReference type="ARBA" id="ARBA00022989"/>
    </source>
</evidence>
<evidence type="ECO:0000256" key="8">
    <source>
        <dbReference type="SAM" id="MobiDB-lite"/>
    </source>
</evidence>
<feature type="transmembrane region" description="Helical" evidence="9">
    <location>
        <begin position="196"/>
        <end position="218"/>
    </location>
</feature>
<organism evidence="11 12">
    <name type="scientific">Cryphonectria parasitica (strain ATCC 38755 / EP155)</name>
    <dbReference type="NCBI Taxonomy" id="660469"/>
    <lineage>
        <taxon>Eukaryota</taxon>
        <taxon>Fungi</taxon>
        <taxon>Dikarya</taxon>
        <taxon>Ascomycota</taxon>
        <taxon>Pezizomycotina</taxon>
        <taxon>Sordariomycetes</taxon>
        <taxon>Sordariomycetidae</taxon>
        <taxon>Diaporthales</taxon>
        <taxon>Cryphonectriaceae</taxon>
        <taxon>Cryphonectria-Endothia species complex</taxon>
        <taxon>Cryphonectria</taxon>
    </lineage>
</organism>
<dbReference type="PANTHER" id="PTHR11132">
    <property type="entry name" value="SOLUTE CARRIER FAMILY 35"/>
    <property type="match status" value="1"/>
</dbReference>
<dbReference type="RefSeq" id="XP_040773717.1">
    <property type="nucleotide sequence ID" value="XM_040919143.1"/>
</dbReference>
<feature type="transmembrane region" description="Helical" evidence="9">
    <location>
        <begin position="68"/>
        <end position="88"/>
    </location>
</feature>
<comment type="similarity">
    <text evidence="3">Belongs to the TPT transporter family. SLC35D subfamily.</text>
</comment>
<comment type="subunit">
    <text evidence="4">Homooligomer.</text>
</comment>
<keyword evidence="7 9" id="KW-0472">Membrane</keyword>
<feature type="transmembrane region" description="Helical" evidence="9">
    <location>
        <begin position="170"/>
        <end position="189"/>
    </location>
</feature>
<feature type="transmembrane region" description="Helical" evidence="9">
    <location>
        <begin position="108"/>
        <end position="130"/>
    </location>
</feature>
<comment type="caution">
    <text evidence="11">The sequence shown here is derived from an EMBL/GenBank/DDBJ whole genome shotgun (WGS) entry which is preliminary data.</text>
</comment>
<protein>
    <submittedName>
        <fullName evidence="11">TPT-domain-containing protein</fullName>
    </submittedName>
</protein>
<feature type="compositionally biased region" description="Basic and acidic residues" evidence="8">
    <location>
        <begin position="1"/>
        <end position="19"/>
    </location>
</feature>
<feature type="domain" description="Sugar phosphate transporter" evidence="10">
    <location>
        <begin position="40"/>
        <end position="333"/>
    </location>
</feature>
<feature type="transmembrane region" description="Helical" evidence="9">
    <location>
        <begin position="230"/>
        <end position="248"/>
    </location>
</feature>
<feature type="transmembrane region" description="Helical" evidence="9">
    <location>
        <begin position="290"/>
        <end position="311"/>
    </location>
</feature>
<evidence type="ECO:0000256" key="5">
    <source>
        <dbReference type="ARBA" id="ARBA00022692"/>
    </source>
</evidence>
<dbReference type="GeneID" id="63836272"/>
<evidence type="ECO:0000313" key="11">
    <source>
        <dbReference type="EMBL" id="KAF3762738.1"/>
    </source>
</evidence>
<dbReference type="Proteomes" id="UP000803844">
    <property type="component" value="Unassembled WGS sequence"/>
</dbReference>
<name>A0A9P5CL64_CRYP1</name>
<evidence type="ECO:0000256" key="7">
    <source>
        <dbReference type="ARBA" id="ARBA00023136"/>
    </source>
</evidence>
<evidence type="ECO:0000256" key="3">
    <source>
        <dbReference type="ARBA" id="ARBA00010425"/>
    </source>
</evidence>
<comment type="subcellular location">
    <subcellularLocation>
        <location evidence="2">Endoplasmic reticulum membrane</location>
        <topology evidence="2">Multi-pass membrane protein</topology>
    </subcellularLocation>
</comment>
<dbReference type="InterPro" id="IPR050186">
    <property type="entry name" value="TPT_transporter"/>
</dbReference>
<evidence type="ECO:0000256" key="4">
    <source>
        <dbReference type="ARBA" id="ARBA00011182"/>
    </source>
</evidence>
<dbReference type="EMBL" id="MU032350">
    <property type="protein sequence ID" value="KAF3762738.1"/>
    <property type="molecule type" value="Genomic_DNA"/>
</dbReference>
<evidence type="ECO:0000313" key="12">
    <source>
        <dbReference type="Proteomes" id="UP000803844"/>
    </source>
</evidence>
<feature type="transmembrane region" description="Helical" evidence="9">
    <location>
        <begin position="40"/>
        <end position="61"/>
    </location>
</feature>
<keyword evidence="6 9" id="KW-1133">Transmembrane helix</keyword>
<dbReference type="Pfam" id="PF03151">
    <property type="entry name" value="TPT"/>
    <property type="match status" value="1"/>
</dbReference>
<reference evidence="11" key="1">
    <citation type="journal article" date="2020" name="Phytopathology">
        <title>Genome sequence of the chestnut blight fungus Cryphonectria parasitica EP155: A fundamental resource for an archetypical invasive plant pathogen.</title>
        <authorList>
            <person name="Crouch J.A."/>
            <person name="Dawe A."/>
            <person name="Aerts A."/>
            <person name="Barry K."/>
            <person name="Churchill A.C.L."/>
            <person name="Grimwood J."/>
            <person name="Hillman B."/>
            <person name="Milgroom M.G."/>
            <person name="Pangilinan J."/>
            <person name="Smith M."/>
            <person name="Salamov A."/>
            <person name="Schmutz J."/>
            <person name="Yadav J."/>
            <person name="Grigoriev I.V."/>
            <person name="Nuss D."/>
        </authorList>
    </citation>
    <scope>NUCLEOTIDE SEQUENCE</scope>
    <source>
        <strain evidence="11">EP155</strain>
    </source>
</reference>
<sequence length="396" mass="43176">MSATKENQRDSGEEDRKLEGGVLRQDSAPPAPASNGLHPAVYIGVWIACSSGVIIFNKWVLATAKFTLFLTTWHMFFATAMTQFMARFTSTLDSRHKVPMTTQTYMRAIVPIGIMFSLSLICGNVAYLYLSVSFIQMLKAGQILIAFATNAVVTLFATWAFGIAPPNLKVLGNVGIIVLGVVIASFGEIKFDLVGFIYQCSGIVFEALRLVMIQRMLSSAEFKMDPLVSLYYYAPACALINGVVTMFVEAPRMSMADIYGVGLFTLITNAFVAFLLNVSVVFLIGKTSAVVLTMSGILKDILLVCASLIIFHDPVTLQQYFGYSIALAGLCYYKLGAEKMQSAFTDARLQLGTMRQNHPARAKGAVGFLVFGGILFGAYLFWPSLHMPPVITTPSG</sequence>
<accession>A0A9P5CL64</accession>
<evidence type="ECO:0000256" key="2">
    <source>
        <dbReference type="ARBA" id="ARBA00004477"/>
    </source>
</evidence>
<dbReference type="InterPro" id="IPR004853">
    <property type="entry name" value="Sugar_P_trans_dom"/>
</dbReference>
<feature type="transmembrane region" description="Helical" evidence="9">
    <location>
        <begin position="260"/>
        <end position="284"/>
    </location>
</feature>
<proteinExistence type="inferred from homology"/>
<evidence type="ECO:0000256" key="9">
    <source>
        <dbReference type="SAM" id="Phobius"/>
    </source>
</evidence>
<dbReference type="GO" id="GO:0005789">
    <property type="term" value="C:endoplasmic reticulum membrane"/>
    <property type="evidence" value="ECO:0007669"/>
    <property type="project" value="UniProtKB-SubCell"/>
</dbReference>
<feature type="region of interest" description="Disordered" evidence="8">
    <location>
        <begin position="1"/>
        <end position="31"/>
    </location>
</feature>
<evidence type="ECO:0000256" key="1">
    <source>
        <dbReference type="ARBA" id="ARBA00003420"/>
    </source>
</evidence>
<dbReference type="OrthoDB" id="6418713at2759"/>
<keyword evidence="12" id="KW-1185">Reference proteome</keyword>